<evidence type="ECO:0000256" key="1">
    <source>
        <dbReference type="ARBA" id="ARBA00004448"/>
    </source>
</evidence>
<evidence type="ECO:0000256" key="2">
    <source>
        <dbReference type="ARBA" id="ARBA00005653"/>
    </source>
</evidence>
<dbReference type="PANTHER" id="PTHR13462:SF10">
    <property type="entry name" value="CALCIUM UNIPORTER PROTEIN, MITOCHONDRIAL"/>
    <property type="match status" value="1"/>
</dbReference>
<evidence type="ECO:0000313" key="19">
    <source>
        <dbReference type="RefSeq" id="XP_022313940.1"/>
    </source>
</evidence>
<name>A0A8B8CE24_CRAVI</name>
<sequence>MASARLLCVVRQDFYQQFNGLVKGNFLRKQQIKSLICPCSFYSTQTKDSSGASVEVRDGLSVFTVPLPSRNENCEFTLKPVSQTVGDLLSYMREEDGGIDRAAVYTDDGIRISKSTTIDVLLRHGFKLVVNSTEYDVKAPQGFHPPTSEDIQELSNAKNLIAHLYSTMNVEQHQIEQEKELLQKLEHLKTELAPMEEKMQKLNELARRRTTVLSWAGLAAMGVQFGFLARLTWWDYSWDIMEPVTYFVTYGTTMAMFAYFVLTKQEYNFVEVKDRQHLLSLHSNAKKEGLDISKYNALKENLAKLEYDIKRLRDPLQLHVPMLNPSKEKKD</sequence>
<keyword evidence="8 15" id="KW-0106">Calcium</keyword>
<dbReference type="InterPro" id="IPR039055">
    <property type="entry name" value="MCU_fam"/>
</dbReference>
<dbReference type="AlphaFoldDB" id="A0A8B8CE24"/>
<dbReference type="Pfam" id="PF04678">
    <property type="entry name" value="MCU"/>
    <property type="match status" value="1"/>
</dbReference>
<accession>A0A8B8CE24</accession>
<keyword evidence="6 15" id="KW-0812">Transmembrane</keyword>
<gene>
    <name evidence="19" type="primary">LOC111118666</name>
</gene>
<evidence type="ECO:0000256" key="7">
    <source>
        <dbReference type="ARBA" id="ARBA00022792"/>
    </source>
</evidence>
<dbReference type="OrthoDB" id="278338at2759"/>
<evidence type="ECO:0000256" key="15">
    <source>
        <dbReference type="RuleBase" id="RU367035"/>
    </source>
</evidence>
<keyword evidence="18" id="KW-1185">Reference proteome</keyword>
<dbReference type="GO" id="GO:1990246">
    <property type="term" value="C:uniplex complex"/>
    <property type="evidence" value="ECO:0007669"/>
    <property type="project" value="TreeGrafter"/>
</dbReference>
<dbReference type="InterPro" id="IPR006769">
    <property type="entry name" value="MCU_C"/>
</dbReference>
<evidence type="ECO:0000256" key="3">
    <source>
        <dbReference type="ARBA" id="ARBA00022448"/>
    </source>
</evidence>
<keyword evidence="11 15" id="KW-0496">Mitochondrion</keyword>
<comment type="function">
    <text evidence="15">Mitochondrial inner membrane calcium uniporter that mediates calcium uptake into mitochondria. Mitochondrial calcium homeostasis plays key roles in cellular physiology and regulates cell bioenergetics, cytoplasmic calcium signals and activation of cell death pathways.</text>
</comment>
<evidence type="ECO:0000259" key="17">
    <source>
        <dbReference type="Pfam" id="PF04678"/>
    </source>
</evidence>
<dbReference type="GO" id="GO:0005262">
    <property type="term" value="F:calcium channel activity"/>
    <property type="evidence" value="ECO:0007669"/>
    <property type="project" value="UniProtKB-UniRule"/>
</dbReference>
<keyword evidence="10 15" id="KW-0406">Ion transport</keyword>
<evidence type="ECO:0000256" key="10">
    <source>
        <dbReference type="ARBA" id="ARBA00023065"/>
    </source>
</evidence>
<evidence type="ECO:0000256" key="8">
    <source>
        <dbReference type="ARBA" id="ARBA00022837"/>
    </source>
</evidence>
<dbReference type="GO" id="GO:0036444">
    <property type="term" value="P:calcium import into the mitochondrion"/>
    <property type="evidence" value="ECO:0007669"/>
    <property type="project" value="UniProtKB-ARBA"/>
</dbReference>
<evidence type="ECO:0000256" key="11">
    <source>
        <dbReference type="ARBA" id="ARBA00023128"/>
    </source>
</evidence>
<evidence type="ECO:0000256" key="13">
    <source>
        <dbReference type="ARBA" id="ARBA00023303"/>
    </source>
</evidence>
<comment type="domain">
    <text evidence="15">The selectivity filter, in which calcium ions are arranged in single file, is composed of two acidic rings separated by one helical turn along the central axis of the channel pore.</text>
</comment>
<comment type="subcellular location">
    <subcellularLocation>
        <location evidence="1 15">Mitochondrion inner membrane</location>
        <topology evidence="1 15">Multi-pass membrane protein</topology>
    </subcellularLocation>
</comment>
<keyword evidence="5 15" id="KW-0107">Calcium channel</keyword>
<keyword evidence="3 15" id="KW-0813">Transport</keyword>
<dbReference type="RefSeq" id="XP_022313940.1">
    <property type="nucleotide sequence ID" value="XM_022458232.1"/>
</dbReference>
<feature type="coiled-coil region" evidence="16">
    <location>
        <begin position="168"/>
        <end position="205"/>
    </location>
</feature>
<organism evidence="18 19">
    <name type="scientific">Crassostrea virginica</name>
    <name type="common">Eastern oyster</name>
    <dbReference type="NCBI Taxonomy" id="6565"/>
    <lineage>
        <taxon>Eukaryota</taxon>
        <taxon>Metazoa</taxon>
        <taxon>Spiralia</taxon>
        <taxon>Lophotrochozoa</taxon>
        <taxon>Mollusca</taxon>
        <taxon>Bivalvia</taxon>
        <taxon>Autobranchia</taxon>
        <taxon>Pteriomorphia</taxon>
        <taxon>Ostreida</taxon>
        <taxon>Ostreoidea</taxon>
        <taxon>Ostreidae</taxon>
        <taxon>Crassostrea</taxon>
    </lineage>
</organism>
<evidence type="ECO:0000256" key="14">
    <source>
        <dbReference type="ARBA" id="ARBA00036634"/>
    </source>
</evidence>
<comment type="catalytic activity">
    <reaction evidence="14">
        <text>Ca(2+)(in) = Ca(2+)(out)</text>
        <dbReference type="Rhea" id="RHEA:29671"/>
        <dbReference type="ChEBI" id="CHEBI:29108"/>
    </reaction>
</comment>
<dbReference type="GO" id="GO:0051560">
    <property type="term" value="P:mitochondrial calcium ion homeostasis"/>
    <property type="evidence" value="ECO:0007669"/>
    <property type="project" value="UniProtKB-UniRule"/>
</dbReference>
<proteinExistence type="inferred from homology"/>
<evidence type="ECO:0000256" key="4">
    <source>
        <dbReference type="ARBA" id="ARBA00022568"/>
    </source>
</evidence>
<comment type="similarity">
    <text evidence="2 15">Belongs to the MCU (TC 1.A.77) family.</text>
</comment>
<dbReference type="PANTHER" id="PTHR13462">
    <property type="entry name" value="CALCIUM UNIPORTER PROTEIN, MITOCHONDRIAL"/>
    <property type="match status" value="1"/>
</dbReference>
<evidence type="ECO:0000256" key="16">
    <source>
        <dbReference type="SAM" id="Coils"/>
    </source>
</evidence>
<feature type="transmembrane region" description="Helical" evidence="15">
    <location>
        <begin position="212"/>
        <end position="232"/>
    </location>
</feature>
<dbReference type="Proteomes" id="UP000694844">
    <property type="component" value="Chromosome 2"/>
</dbReference>
<keyword evidence="12 15" id="KW-0472">Membrane</keyword>
<dbReference type="GO" id="GO:0015292">
    <property type="term" value="F:uniporter activity"/>
    <property type="evidence" value="ECO:0007669"/>
    <property type="project" value="UniProtKB-UniRule"/>
</dbReference>
<keyword evidence="7 15" id="KW-0999">Mitochondrion inner membrane</keyword>
<keyword evidence="9 15" id="KW-1133">Transmembrane helix</keyword>
<keyword evidence="16" id="KW-0175">Coiled coil</keyword>
<keyword evidence="13 15" id="KW-0407">Ion channel</keyword>
<evidence type="ECO:0000256" key="12">
    <source>
        <dbReference type="ARBA" id="ARBA00023136"/>
    </source>
</evidence>
<feature type="domain" description="Calcium uniporter protein C-terminal" evidence="17">
    <location>
        <begin position="95"/>
        <end position="298"/>
    </location>
</feature>
<reference evidence="19" key="1">
    <citation type="submission" date="2025-08" db="UniProtKB">
        <authorList>
            <consortium name="RefSeq"/>
        </authorList>
    </citation>
    <scope>IDENTIFICATION</scope>
    <source>
        <tissue evidence="19">Whole sample</tissue>
    </source>
</reference>
<keyword evidence="4 15" id="KW-0109">Calcium transport</keyword>
<evidence type="ECO:0000313" key="18">
    <source>
        <dbReference type="Proteomes" id="UP000694844"/>
    </source>
</evidence>
<evidence type="ECO:0000256" key="5">
    <source>
        <dbReference type="ARBA" id="ARBA00022673"/>
    </source>
</evidence>
<dbReference type="KEGG" id="cvn:111118666"/>
<dbReference type="GeneID" id="111118666"/>
<protein>
    <recommendedName>
        <fullName evidence="15">Calcium uniporter protein</fullName>
    </recommendedName>
</protein>
<feature type="transmembrane region" description="Helical" evidence="15">
    <location>
        <begin position="244"/>
        <end position="262"/>
    </location>
</feature>
<evidence type="ECO:0000256" key="6">
    <source>
        <dbReference type="ARBA" id="ARBA00022692"/>
    </source>
</evidence>
<evidence type="ECO:0000256" key="9">
    <source>
        <dbReference type="ARBA" id="ARBA00022989"/>
    </source>
</evidence>